<sequence>MAVAASLETIWEVDDTLWAIVEPILREAYPSKPTGRPRVDFRQVFNAVLFRLRSGCQWNRMPAELGSDSSNHRWFQRWREDGVWEKVWATLVERCDELGGVEWDWQAADAMLGKARFGGAMSVRTRRIGRRTARRRACSLTAKGARSPR</sequence>
<reference evidence="2 3" key="1">
    <citation type="submission" date="2019-02" db="EMBL/GenBank/DDBJ databases">
        <title>Deep-cultivation of Planctomycetes and their phenomic and genomic characterization uncovers novel biology.</title>
        <authorList>
            <person name="Wiegand S."/>
            <person name="Jogler M."/>
            <person name="Boedeker C."/>
            <person name="Pinto D."/>
            <person name="Vollmers J."/>
            <person name="Rivas-Marin E."/>
            <person name="Kohn T."/>
            <person name="Peeters S.H."/>
            <person name="Heuer A."/>
            <person name="Rast P."/>
            <person name="Oberbeckmann S."/>
            <person name="Bunk B."/>
            <person name="Jeske O."/>
            <person name="Meyerdierks A."/>
            <person name="Storesund J.E."/>
            <person name="Kallscheuer N."/>
            <person name="Luecker S."/>
            <person name="Lage O.M."/>
            <person name="Pohl T."/>
            <person name="Merkel B.J."/>
            <person name="Hornburger P."/>
            <person name="Mueller R.-W."/>
            <person name="Bruemmer F."/>
            <person name="Labrenz M."/>
            <person name="Spormann A.M."/>
            <person name="Op Den Camp H."/>
            <person name="Overmann J."/>
            <person name="Amann R."/>
            <person name="Jetten M.S.M."/>
            <person name="Mascher T."/>
            <person name="Medema M.H."/>
            <person name="Devos D.P."/>
            <person name="Kaster A.-K."/>
            <person name="Ovreas L."/>
            <person name="Rohde M."/>
            <person name="Galperin M.Y."/>
            <person name="Jogler C."/>
        </authorList>
    </citation>
    <scope>NUCLEOTIDE SEQUENCE [LARGE SCALE GENOMIC DNA]</scope>
    <source>
        <strain evidence="2 3">Pla108</strain>
    </source>
</reference>
<dbReference type="InterPro" id="IPR025161">
    <property type="entry name" value="IS402-like_dom"/>
</dbReference>
<dbReference type="PANTHER" id="PTHR46637:SF1">
    <property type="entry name" value="BLL5188 PROTEIN"/>
    <property type="match status" value="1"/>
</dbReference>
<dbReference type="EMBL" id="SJPR01000006">
    <property type="protein sequence ID" value="TWT94845.1"/>
    <property type="molecule type" value="Genomic_DNA"/>
</dbReference>
<proteinExistence type="predicted"/>
<dbReference type="Proteomes" id="UP000317421">
    <property type="component" value="Unassembled WGS sequence"/>
</dbReference>
<dbReference type="Pfam" id="PF13340">
    <property type="entry name" value="DUF4096"/>
    <property type="match status" value="1"/>
</dbReference>
<gene>
    <name evidence="2" type="ORF">Pla108_36960</name>
</gene>
<evidence type="ECO:0000259" key="1">
    <source>
        <dbReference type="Pfam" id="PF13340"/>
    </source>
</evidence>
<dbReference type="PANTHER" id="PTHR46637">
    <property type="entry name" value="TIS1421-TRANSPOSASE PROTEIN A"/>
    <property type="match status" value="1"/>
</dbReference>
<evidence type="ECO:0000313" key="2">
    <source>
        <dbReference type="EMBL" id="TWT94845.1"/>
    </source>
</evidence>
<dbReference type="AlphaFoldDB" id="A0A5C6A647"/>
<protein>
    <recommendedName>
        <fullName evidence="1">Insertion element IS402-like domain-containing protein</fullName>
    </recommendedName>
</protein>
<accession>A0A5C6A647</accession>
<feature type="domain" description="Insertion element IS402-like" evidence="1">
    <location>
        <begin position="14"/>
        <end position="88"/>
    </location>
</feature>
<evidence type="ECO:0000313" key="3">
    <source>
        <dbReference type="Proteomes" id="UP000317421"/>
    </source>
</evidence>
<comment type="caution">
    <text evidence="2">The sequence shown here is derived from an EMBL/GenBank/DDBJ whole genome shotgun (WGS) entry which is preliminary data.</text>
</comment>
<organism evidence="2 3">
    <name type="scientific">Botrimarina colliarenosi</name>
    <dbReference type="NCBI Taxonomy" id="2528001"/>
    <lineage>
        <taxon>Bacteria</taxon>
        <taxon>Pseudomonadati</taxon>
        <taxon>Planctomycetota</taxon>
        <taxon>Planctomycetia</taxon>
        <taxon>Pirellulales</taxon>
        <taxon>Lacipirellulaceae</taxon>
        <taxon>Botrimarina</taxon>
    </lineage>
</organism>
<name>A0A5C6A647_9BACT</name>
<dbReference type="InterPro" id="IPR052909">
    <property type="entry name" value="Transposase_6_like"/>
</dbReference>
<keyword evidence="3" id="KW-1185">Reference proteome</keyword>